<dbReference type="Pfam" id="PF05904">
    <property type="entry name" value="DUF863"/>
    <property type="match status" value="2"/>
</dbReference>
<dbReference type="Proteomes" id="UP000091857">
    <property type="component" value="Chromosome 6"/>
</dbReference>
<dbReference type="EMBL" id="CM004392">
    <property type="protein sequence ID" value="OAY47567.1"/>
    <property type="molecule type" value="Genomic_DNA"/>
</dbReference>
<dbReference type="PANTHER" id="PTHR33167">
    <property type="entry name" value="TRANSCRIPTION FACTOR, PUTATIVE (DUF863)-RELATED"/>
    <property type="match status" value="1"/>
</dbReference>
<dbReference type="Gramene" id="Manes.06G088300.3.v8.1">
    <property type="protein sequence ID" value="Manes.06G088300.3.v8.1.CDS"/>
    <property type="gene ID" value="Manes.06G088300.v8.1"/>
</dbReference>
<name>A0A251KN77_MANES</name>
<feature type="region of interest" description="Disordered" evidence="1">
    <location>
        <begin position="500"/>
        <end position="537"/>
    </location>
</feature>
<feature type="compositionally biased region" description="Basic and acidic residues" evidence="1">
    <location>
        <begin position="335"/>
        <end position="353"/>
    </location>
</feature>
<dbReference type="OMA" id="AFECENI"/>
<sequence length="781" mass="87406">MAMLGMQAETQLYFPGYCSTRDLNLNASCIIWPPTHVDKISKNGHYFNENLDPSSLVQYLTYKERLKQTMLQHEAIFRDQIHELHRLYNRQRELMEEMKRIKFHGHHLQLETPHTNQTSLECFHRTHEVSALPWLNPAFSLSSISGAENQQNHLKYVEEKIIQDVFSTFKTEGSRKETLSIESKHKKFGKRILDLELPADEYIGTEQEESLGGGTAPSEVSVYPMKAIAKDLQKSVVESLHGVNDGNLVFQGYNMSQASSSRGTKCLADLNEPIKLEEETDPESNVFLGPVPDLRLVPGQDLSAKRNSDFGAQPKELIQNTQTGADPDSFSSMLHLDRDEGQQECRSDNDDAVKGSSEVNSFPEKIFTETLSEDVETEQLHEKHIKRSADPKFTRDIDLNSMYCSDVATHSTSITNGEEKCKESTGGLPLYRTNPAQLVKPNKTLHLDCNSMPDSGEQQTTNDRVLGSKHDYMSSGFVFHVDLNSCINDDDSSPVTTLSKEIDLQAPASPENKETSPPRGESDENRLEMPSELPKQETRDLLDDLITVAAETIISISSSQVQTFSEIMTSKPSGASSHNDSLYWFSKIASSVVGDPESELGVVLSFRNTDCHDEYLSDGLDYFEAMTLKLKDTEVEQYCCKTKILNEEAASPPSFPIQGGTRRRRQQRKDFQSEILPSLASLSRYEVTEDLQAIGGLIEASHQNTGARRTGRNGWTRGRRRRPSTSSAKAETSLCALLKQQTSNGEPSIEESGLIGWGKITRRRRGQRCPASNPGIILSQV</sequence>
<organism evidence="2 3">
    <name type="scientific">Manihot esculenta</name>
    <name type="common">Cassava</name>
    <name type="synonym">Jatropha manihot</name>
    <dbReference type="NCBI Taxonomy" id="3983"/>
    <lineage>
        <taxon>Eukaryota</taxon>
        <taxon>Viridiplantae</taxon>
        <taxon>Streptophyta</taxon>
        <taxon>Embryophyta</taxon>
        <taxon>Tracheophyta</taxon>
        <taxon>Spermatophyta</taxon>
        <taxon>Magnoliopsida</taxon>
        <taxon>eudicotyledons</taxon>
        <taxon>Gunneridae</taxon>
        <taxon>Pentapetalae</taxon>
        <taxon>rosids</taxon>
        <taxon>fabids</taxon>
        <taxon>Malpighiales</taxon>
        <taxon>Euphorbiaceae</taxon>
        <taxon>Crotonoideae</taxon>
        <taxon>Manihoteae</taxon>
        <taxon>Manihot</taxon>
    </lineage>
</organism>
<dbReference type="EMBL" id="CM004392">
    <property type="protein sequence ID" value="OAY47568.1"/>
    <property type="molecule type" value="Genomic_DNA"/>
</dbReference>
<proteinExistence type="predicted"/>
<protein>
    <submittedName>
        <fullName evidence="2">Uncharacterized protein</fullName>
    </submittedName>
</protein>
<feature type="compositionally biased region" description="Polar residues" evidence="1">
    <location>
        <begin position="319"/>
        <end position="332"/>
    </location>
</feature>
<evidence type="ECO:0000256" key="1">
    <source>
        <dbReference type="SAM" id="MobiDB-lite"/>
    </source>
</evidence>
<gene>
    <name evidence="2" type="ORF">MANES_06G088300</name>
</gene>
<evidence type="ECO:0000313" key="2">
    <source>
        <dbReference type="EMBL" id="OAY47567.1"/>
    </source>
</evidence>
<dbReference type="PANTHER" id="PTHR33167:SF18">
    <property type="entry name" value="GB|AAF67766.1"/>
    <property type="match status" value="1"/>
</dbReference>
<dbReference type="InterPro" id="IPR008581">
    <property type="entry name" value="DUF863_pln"/>
</dbReference>
<feature type="compositionally biased region" description="Low complexity" evidence="1">
    <location>
        <begin position="705"/>
        <end position="716"/>
    </location>
</feature>
<reference evidence="2 3" key="1">
    <citation type="submission" date="2016-02" db="EMBL/GenBank/DDBJ databases">
        <title>WGS assembly of Manihot esculenta.</title>
        <authorList>
            <person name="Bredeson J.V."/>
            <person name="Prochnik S.E."/>
            <person name="Lyons J.B."/>
            <person name="Schmutz J."/>
            <person name="Grimwood J."/>
            <person name="Vrebalov J."/>
            <person name="Bart R.S."/>
            <person name="Amuge T."/>
            <person name="Ferguson M.E."/>
            <person name="Green R."/>
            <person name="Putnam N."/>
            <person name="Stites J."/>
            <person name="Rounsley S."/>
            <person name="Rokhsar D.S."/>
        </authorList>
    </citation>
    <scope>NUCLEOTIDE SEQUENCE [LARGE SCALE GENOMIC DNA]</scope>
    <source>
        <strain evidence="3">cv. AM560-2</strain>
        <tissue evidence="2">Leaf</tissue>
    </source>
</reference>
<feature type="region of interest" description="Disordered" evidence="1">
    <location>
        <begin position="650"/>
        <end position="670"/>
    </location>
</feature>
<feature type="region of interest" description="Disordered" evidence="1">
    <location>
        <begin position="319"/>
        <end position="357"/>
    </location>
</feature>
<dbReference type="AlphaFoldDB" id="A0A251KN77"/>
<dbReference type="STRING" id="3983.A0A251KN77"/>
<keyword evidence="3" id="KW-1185">Reference proteome</keyword>
<dbReference type="Gramene" id="Manes.06G088300.7.v8.1">
    <property type="protein sequence ID" value="Manes.06G088300.7.v8.1.CDS"/>
    <property type="gene ID" value="Manes.06G088300.v8.1"/>
</dbReference>
<evidence type="ECO:0000313" key="3">
    <source>
        <dbReference type="Proteomes" id="UP000091857"/>
    </source>
</evidence>
<accession>A0A251KN77</accession>
<dbReference type="OrthoDB" id="630817at2759"/>
<feature type="region of interest" description="Disordered" evidence="1">
    <location>
        <begin position="702"/>
        <end position="731"/>
    </location>
</feature>
<dbReference type="Gramene" id="Manes.06G088300.6.v8.1">
    <property type="protein sequence ID" value="Manes.06G088300.6.v8.1.CDS"/>
    <property type="gene ID" value="Manes.06G088300.v8.1"/>
</dbReference>
<feature type="compositionally biased region" description="Basic and acidic residues" evidence="1">
    <location>
        <begin position="511"/>
        <end position="537"/>
    </location>
</feature>